<proteinExistence type="predicted"/>
<evidence type="ECO:0000256" key="1">
    <source>
        <dbReference type="SAM" id="SignalP"/>
    </source>
</evidence>
<evidence type="ECO:0000259" key="2">
    <source>
        <dbReference type="Pfam" id="PF13144"/>
    </source>
</evidence>
<feature type="signal peptide" evidence="1">
    <location>
        <begin position="1"/>
        <end position="35"/>
    </location>
</feature>
<dbReference type="InterPro" id="IPR039246">
    <property type="entry name" value="Flagellar_FlgA"/>
</dbReference>
<accession>A0ABW1VZT7</accession>
<evidence type="ECO:0000313" key="3">
    <source>
        <dbReference type="EMBL" id="MFC6378866.1"/>
    </source>
</evidence>
<keyword evidence="3" id="KW-0969">Cilium</keyword>
<dbReference type="RefSeq" id="WP_385951475.1">
    <property type="nucleotide sequence ID" value="NZ_JBHSUB010000015.1"/>
</dbReference>
<comment type="caution">
    <text evidence="3">The sequence shown here is derived from an EMBL/GenBank/DDBJ whole genome shotgun (WGS) entry which is preliminary data.</text>
</comment>
<dbReference type="Gene3D" id="2.30.30.760">
    <property type="match status" value="1"/>
</dbReference>
<keyword evidence="4" id="KW-1185">Reference proteome</keyword>
<dbReference type="PANTHER" id="PTHR36307">
    <property type="entry name" value="FLAGELLA BASAL BODY P-RING FORMATION PROTEIN FLGA"/>
    <property type="match status" value="1"/>
</dbReference>
<dbReference type="PANTHER" id="PTHR36307:SF1">
    <property type="entry name" value="FLAGELLA BASAL BODY P-RING FORMATION PROTEIN FLGA"/>
    <property type="match status" value="1"/>
</dbReference>
<dbReference type="CDD" id="cd11614">
    <property type="entry name" value="SAF_CpaB_FlgA_like"/>
    <property type="match status" value="1"/>
</dbReference>
<feature type="chain" id="PRO_5047461703" evidence="1">
    <location>
        <begin position="36"/>
        <end position="252"/>
    </location>
</feature>
<dbReference type="InterPro" id="IPR017585">
    <property type="entry name" value="SAF_FlgA"/>
</dbReference>
<keyword evidence="3" id="KW-0966">Cell projection</keyword>
<dbReference type="Proteomes" id="UP001596230">
    <property type="component" value="Unassembled WGS sequence"/>
</dbReference>
<dbReference type="EMBL" id="JBHSUB010000015">
    <property type="protein sequence ID" value="MFC6378866.1"/>
    <property type="molecule type" value="Genomic_DNA"/>
</dbReference>
<evidence type="ECO:0000313" key="4">
    <source>
        <dbReference type="Proteomes" id="UP001596230"/>
    </source>
</evidence>
<sequence>MQRLQRKGYFRPGVRGFSCLLMATLTVLLQQTAYSATLPETQATQWVGQHVRAYARQQGWHQVTVRPKVTFFTAENRLRPCLSGLSFSAPVESAPVTRFPLLISCSDPAGNWKVRAEATASITLQAITPSDNLPAGTVLSPDNTQTTQIQLQPGQRPDILTRPEDMMQMALKRPLAAGQPVRLNLLKAPLLIRREQPITLLIRQPDLELSAPGIALQNGVRGALIKVKNSSSGRVIVGKVINEQQVSVRAAE</sequence>
<keyword evidence="1" id="KW-0732">Signal</keyword>
<feature type="domain" description="Flagella basal body P-ring formation protein FlgA SAF" evidence="2">
    <location>
        <begin position="127"/>
        <end position="248"/>
    </location>
</feature>
<dbReference type="Pfam" id="PF13144">
    <property type="entry name" value="ChapFlgA"/>
    <property type="match status" value="1"/>
</dbReference>
<reference evidence="4" key="1">
    <citation type="journal article" date="2019" name="Int. J. Syst. Evol. Microbiol.">
        <title>The Global Catalogue of Microorganisms (GCM) 10K type strain sequencing project: providing services to taxonomists for standard genome sequencing and annotation.</title>
        <authorList>
            <consortium name="The Broad Institute Genomics Platform"/>
            <consortium name="The Broad Institute Genome Sequencing Center for Infectious Disease"/>
            <person name="Wu L."/>
            <person name="Ma J."/>
        </authorList>
    </citation>
    <scope>NUCLEOTIDE SEQUENCE [LARGE SCALE GENOMIC DNA]</scope>
    <source>
        <strain evidence="4">CGMCC 1.18518</strain>
    </source>
</reference>
<organism evidence="3 4">
    <name type="scientific">Tatumella terrea</name>
    <dbReference type="NCBI Taxonomy" id="419007"/>
    <lineage>
        <taxon>Bacteria</taxon>
        <taxon>Pseudomonadati</taxon>
        <taxon>Pseudomonadota</taxon>
        <taxon>Gammaproteobacteria</taxon>
        <taxon>Enterobacterales</taxon>
        <taxon>Erwiniaceae</taxon>
        <taxon>Tatumella</taxon>
    </lineage>
</organism>
<name>A0ABW1VZT7_9GAMM</name>
<keyword evidence="3" id="KW-0282">Flagellum</keyword>
<protein>
    <submittedName>
        <fullName evidence="3">Flagellar basal body P-ring formation chaperone FlgA</fullName>
    </submittedName>
</protein>
<dbReference type="NCBIfam" id="TIGR03170">
    <property type="entry name" value="flgA_cterm"/>
    <property type="match status" value="1"/>
</dbReference>
<gene>
    <name evidence="3" type="primary">flgA</name>
    <name evidence="3" type="ORF">ACFP9W_12465</name>
</gene>